<feature type="domain" description="Ion transport" evidence="6">
    <location>
        <begin position="32"/>
        <end position="242"/>
    </location>
</feature>
<accession>F4EZ03</accession>
<dbReference type="InterPro" id="IPR005821">
    <property type="entry name" value="Ion_trans_dom"/>
</dbReference>
<evidence type="ECO:0000256" key="3">
    <source>
        <dbReference type="ARBA" id="ARBA00022989"/>
    </source>
</evidence>
<gene>
    <name evidence="7" type="ordered locus">Selsp_0588</name>
</gene>
<dbReference type="InterPro" id="IPR043203">
    <property type="entry name" value="VGCC_Ca_Na"/>
</dbReference>
<dbReference type="EMBL" id="CP002637">
    <property type="protein sequence ID" value="AEB99560.1"/>
    <property type="molecule type" value="Genomic_DNA"/>
</dbReference>
<feature type="transmembrane region" description="Helical" evidence="5">
    <location>
        <begin position="145"/>
        <end position="163"/>
    </location>
</feature>
<protein>
    <submittedName>
        <fullName evidence="7">Ion transport protein</fullName>
    </submittedName>
</protein>
<keyword evidence="8" id="KW-1185">Reference proteome</keyword>
<proteinExistence type="predicted"/>
<feature type="transmembrane region" description="Helical" evidence="5">
    <location>
        <begin position="175"/>
        <end position="198"/>
    </location>
</feature>
<evidence type="ECO:0000256" key="4">
    <source>
        <dbReference type="ARBA" id="ARBA00023136"/>
    </source>
</evidence>
<dbReference type="Pfam" id="PF00520">
    <property type="entry name" value="Ion_trans"/>
    <property type="match status" value="1"/>
</dbReference>
<feature type="transmembrane region" description="Helical" evidence="5">
    <location>
        <begin position="33"/>
        <end position="53"/>
    </location>
</feature>
<dbReference type="Proteomes" id="UP000011124">
    <property type="component" value="Chromosome"/>
</dbReference>
<dbReference type="SUPFAM" id="SSF81324">
    <property type="entry name" value="Voltage-gated potassium channels"/>
    <property type="match status" value="1"/>
</dbReference>
<evidence type="ECO:0000256" key="2">
    <source>
        <dbReference type="ARBA" id="ARBA00022692"/>
    </source>
</evidence>
<comment type="subcellular location">
    <subcellularLocation>
        <location evidence="1">Membrane</location>
        <topology evidence="1">Multi-pass membrane protein</topology>
    </subcellularLocation>
</comment>
<keyword evidence="4 5" id="KW-0472">Membrane</keyword>
<dbReference type="Gene3D" id="1.10.287.70">
    <property type="match status" value="1"/>
</dbReference>
<reference evidence="7 8" key="1">
    <citation type="submission" date="2011-04" db="EMBL/GenBank/DDBJ databases">
        <title>The complete genome of Selenomonas sputigena DSM 20758.</title>
        <authorList>
            <consortium name="US DOE Joint Genome Institute (JGI-PGF)"/>
            <person name="Lucas S."/>
            <person name="Copeland A."/>
            <person name="Lapidus A."/>
            <person name="Bruce D."/>
            <person name="Goodwin L."/>
            <person name="Pitluck S."/>
            <person name="Peters L."/>
            <person name="Kyrpides N."/>
            <person name="Mavromatis K."/>
            <person name="Ivanova N."/>
            <person name="Ovchinnikova G."/>
            <person name="Teshima H."/>
            <person name="Detter J.C."/>
            <person name="Tapia R."/>
            <person name="Han C."/>
            <person name="Land M."/>
            <person name="Hauser L."/>
            <person name="Markowitz V."/>
            <person name="Cheng J.-F."/>
            <person name="Hugenholtz P."/>
            <person name="Woyke T."/>
            <person name="Wu D."/>
            <person name="Gronow S."/>
            <person name="Wellnitz S."/>
            <person name="Schneider S."/>
            <person name="Klenk H.-P."/>
            <person name="Eisen J.A."/>
        </authorList>
    </citation>
    <scope>NUCLEOTIDE SEQUENCE [LARGE SCALE GENOMIC DNA]</scope>
    <source>
        <strain evidence="8">ATCC 35185 / DSM 20758 / VPI D19B-28</strain>
    </source>
</reference>
<dbReference type="InterPro" id="IPR027359">
    <property type="entry name" value="Volt_channel_dom_sf"/>
</dbReference>
<dbReference type="KEGG" id="ssg:Selsp_0588"/>
<evidence type="ECO:0000256" key="5">
    <source>
        <dbReference type="SAM" id="Phobius"/>
    </source>
</evidence>
<evidence type="ECO:0000313" key="7">
    <source>
        <dbReference type="EMBL" id="AEB99560.1"/>
    </source>
</evidence>
<name>F4EZ03_SELS3</name>
<organism evidence="7 8">
    <name type="scientific">Selenomonas sputigena (strain ATCC 35185 / DSM 20758 / CCUG 44933 / VPI D19B-28)</name>
    <dbReference type="NCBI Taxonomy" id="546271"/>
    <lineage>
        <taxon>Bacteria</taxon>
        <taxon>Bacillati</taxon>
        <taxon>Bacillota</taxon>
        <taxon>Negativicutes</taxon>
        <taxon>Selenomonadales</taxon>
        <taxon>Selenomonadaceae</taxon>
        <taxon>Selenomonas</taxon>
    </lineage>
</organism>
<dbReference type="Gene3D" id="1.20.120.350">
    <property type="entry name" value="Voltage-gated potassium channels. Chain C"/>
    <property type="match status" value="1"/>
</dbReference>
<keyword evidence="2 5" id="KW-0812">Transmembrane</keyword>
<dbReference type="PANTHER" id="PTHR10037:SF62">
    <property type="entry name" value="SODIUM CHANNEL PROTEIN 60E"/>
    <property type="match status" value="1"/>
</dbReference>
<feature type="transmembrane region" description="Helical" evidence="5">
    <location>
        <begin position="94"/>
        <end position="117"/>
    </location>
</feature>
<evidence type="ECO:0000256" key="1">
    <source>
        <dbReference type="ARBA" id="ARBA00004141"/>
    </source>
</evidence>
<evidence type="ECO:0000259" key="6">
    <source>
        <dbReference type="Pfam" id="PF00520"/>
    </source>
</evidence>
<dbReference type="GO" id="GO:0005248">
    <property type="term" value="F:voltage-gated sodium channel activity"/>
    <property type="evidence" value="ECO:0007669"/>
    <property type="project" value="TreeGrafter"/>
</dbReference>
<dbReference type="AlphaFoldDB" id="F4EZ03"/>
<feature type="transmembrane region" description="Helical" evidence="5">
    <location>
        <begin position="210"/>
        <end position="237"/>
    </location>
</feature>
<keyword evidence="3 5" id="KW-1133">Transmembrane helix</keyword>
<dbReference type="GO" id="GO:0001518">
    <property type="term" value="C:voltage-gated sodium channel complex"/>
    <property type="evidence" value="ECO:0007669"/>
    <property type="project" value="TreeGrafter"/>
</dbReference>
<sequence>MFHFCLCRRRQRQNGRIMNVLEKALHWKHTQKIITFVIILNAAVLGVLTNRTLSAEEVLFLEAVDKACLVIFTVELIAKLLVYRRSFWSEGWNIFDFVIVLSSIVFISSSISVIRAFRIFRLLKALAEFPELQILVSSMLKAIPSMTWALLLLFIVFYIFAVFGSTMYGDAFPELFGDIGGSMFTLFQVMTFESWATAVARPIMAMYPYAWLYFLVFILLTAITLLNVMVGIVVEAVGTISEAVKQKQAAEAAENAPPEERRADEIEAEIRQHLAQIETLLEKRKDEAI</sequence>
<evidence type="ECO:0000313" key="8">
    <source>
        <dbReference type="Proteomes" id="UP000011124"/>
    </source>
</evidence>
<dbReference type="HOGENOM" id="CLU_055047_0_1_9"/>
<dbReference type="PANTHER" id="PTHR10037">
    <property type="entry name" value="VOLTAGE-GATED CATION CHANNEL CALCIUM AND SODIUM"/>
    <property type="match status" value="1"/>
</dbReference>